<dbReference type="Gene3D" id="3.40.50.2300">
    <property type="match status" value="2"/>
</dbReference>
<dbReference type="EMBL" id="QWKX01000039">
    <property type="protein sequence ID" value="RIH76646.1"/>
    <property type="molecule type" value="Genomic_DNA"/>
</dbReference>
<proteinExistence type="inferred from homology"/>
<dbReference type="AlphaFoldDB" id="A0A399DXD9"/>
<dbReference type="RefSeq" id="WP_027888074.1">
    <property type="nucleotide sequence ID" value="NZ_JBHSXZ010000089.1"/>
</dbReference>
<gene>
    <name evidence="4" type="primary">braC_2</name>
    <name evidence="4" type="ORF">Mcate_01697</name>
</gene>
<evidence type="ECO:0000313" key="4">
    <source>
        <dbReference type="EMBL" id="RIH76646.1"/>
    </source>
</evidence>
<reference evidence="4 5" key="1">
    <citation type="submission" date="2018-08" db="EMBL/GenBank/DDBJ databases">
        <title>Meiothermus cateniformans JCM 15151 genome sequencing project.</title>
        <authorList>
            <person name="Da Costa M.S."/>
            <person name="Albuquerque L."/>
            <person name="Raposo P."/>
            <person name="Froufe H.J.C."/>
            <person name="Barroso C.S."/>
            <person name="Egas C."/>
        </authorList>
    </citation>
    <scope>NUCLEOTIDE SEQUENCE [LARGE SCALE GENOMIC DNA]</scope>
    <source>
        <strain evidence="4 5">JCM 15151</strain>
    </source>
</reference>
<comment type="similarity">
    <text evidence="1">Belongs to the leucine-binding protein family.</text>
</comment>
<comment type="caution">
    <text evidence="4">The sequence shown here is derived from an EMBL/GenBank/DDBJ whole genome shotgun (WGS) entry which is preliminary data.</text>
</comment>
<dbReference type="Proteomes" id="UP000266089">
    <property type="component" value="Unassembled WGS sequence"/>
</dbReference>
<evidence type="ECO:0000313" key="5">
    <source>
        <dbReference type="Proteomes" id="UP000266089"/>
    </source>
</evidence>
<keyword evidence="2" id="KW-0732">Signal</keyword>
<sequence length="402" mass="43685">MKRAIILVAMAFLGLVMAQGRTVNLLWSGAITGPTSDVGGPYGAGVEDYCRYANEQKLIPNFTLNCTVRDDQYQNPNTQRIFEEALDRAKPAIYLGYSTGAMLQLKPLINEVKMPTIPASAHIGLIDPPNNQYMFLPVSSYSEQVVALMEYINRTTKNAKIALVINPSPFGRAVVDHARRAAQRLGQTIVDVREVGSGNLDNTALLRALDAAGAQFIIHQNVAGPVANILKDAQRLGLNRKIRQMGAVYTGGSDLIRLAGDAAEGFLWASSYYTLDENAPGINLQKQLAQKYNRSADILNSTNYTAGMLAAAIAIEAMKRAAQRFNGRIDNETVYQALIGMNGPNAFKPGFAVSTKAGIEIDFTRSEQTGAEGLRVLEARGGKFVPVTEPFTSALFRQVRNP</sequence>
<evidence type="ECO:0000256" key="2">
    <source>
        <dbReference type="ARBA" id="ARBA00022729"/>
    </source>
</evidence>
<dbReference type="InterPro" id="IPR028081">
    <property type="entry name" value="Leu-bd"/>
</dbReference>
<feature type="domain" description="Leucine-binding protein" evidence="3">
    <location>
        <begin position="27"/>
        <end position="349"/>
    </location>
</feature>
<evidence type="ECO:0000259" key="3">
    <source>
        <dbReference type="Pfam" id="PF13458"/>
    </source>
</evidence>
<dbReference type="PANTHER" id="PTHR47235">
    <property type="entry name" value="BLR6548 PROTEIN"/>
    <property type="match status" value="1"/>
</dbReference>
<dbReference type="Pfam" id="PF13458">
    <property type="entry name" value="Peripla_BP_6"/>
    <property type="match status" value="1"/>
</dbReference>
<dbReference type="PANTHER" id="PTHR47235:SF1">
    <property type="entry name" value="BLR6548 PROTEIN"/>
    <property type="match status" value="1"/>
</dbReference>
<dbReference type="OrthoDB" id="24024at2"/>
<protein>
    <submittedName>
        <fullName evidence="4">Leucine-, isoleucine-, valine-, threonine-, and alanine-binding protein</fullName>
    </submittedName>
</protein>
<evidence type="ECO:0000256" key="1">
    <source>
        <dbReference type="ARBA" id="ARBA00010062"/>
    </source>
</evidence>
<organism evidence="4 5">
    <name type="scientific">Meiothermus taiwanensis</name>
    <dbReference type="NCBI Taxonomy" id="172827"/>
    <lineage>
        <taxon>Bacteria</taxon>
        <taxon>Thermotogati</taxon>
        <taxon>Deinococcota</taxon>
        <taxon>Deinococci</taxon>
        <taxon>Thermales</taxon>
        <taxon>Thermaceae</taxon>
        <taxon>Meiothermus</taxon>
    </lineage>
</organism>
<accession>A0A399DXD9</accession>
<dbReference type="SUPFAM" id="SSF53822">
    <property type="entry name" value="Periplasmic binding protein-like I"/>
    <property type="match status" value="1"/>
</dbReference>
<name>A0A399DXD9_9DEIN</name>
<dbReference type="InterPro" id="IPR028082">
    <property type="entry name" value="Peripla_BP_I"/>
</dbReference>